<keyword evidence="2" id="KW-1185">Reference proteome</keyword>
<proteinExistence type="predicted"/>
<dbReference type="EMBL" id="JAHXZJ010000747">
    <property type="protein sequence ID" value="KAH0558111.1"/>
    <property type="molecule type" value="Genomic_DNA"/>
</dbReference>
<name>A0AAV7IUU1_COTGL</name>
<dbReference type="Proteomes" id="UP000826195">
    <property type="component" value="Unassembled WGS sequence"/>
</dbReference>
<evidence type="ECO:0000313" key="2">
    <source>
        <dbReference type="Proteomes" id="UP000826195"/>
    </source>
</evidence>
<comment type="caution">
    <text evidence="1">The sequence shown here is derived from an EMBL/GenBank/DDBJ whole genome shotgun (WGS) entry which is preliminary data.</text>
</comment>
<sequence length="177" mass="20611">MDIDSLYDYDEEEQDFYEESLLTRKIYPIDHRALKRNRGSNVSFGCGSLSTSEVMMMMAKYMKQESTSDVEDESIMPRGPERFTSMRKVPSLSDLSDPDSSIGHALSLKQHQEKKRQEQDGCFVILRIFPWLCLCIDRIRLTVEAGRNAGFYGLLYRRSRVRLLSLFDHPLVDRSNR</sequence>
<evidence type="ECO:0000313" key="1">
    <source>
        <dbReference type="EMBL" id="KAH0558111.1"/>
    </source>
</evidence>
<organism evidence="1 2">
    <name type="scientific">Cotesia glomerata</name>
    <name type="common">Lepidopteran parasitic wasp</name>
    <name type="synonym">Apanteles glomeratus</name>
    <dbReference type="NCBI Taxonomy" id="32391"/>
    <lineage>
        <taxon>Eukaryota</taxon>
        <taxon>Metazoa</taxon>
        <taxon>Ecdysozoa</taxon>
        <taxon>Arthropoda</taxon>
        <taxon>Hexapoda</taxon>
        <taxon>Insecta</taxon>
        <taxon>Pterygota</taxon>
        <taxon>Neoptera</taxon>
        <taxon>Endopterygota</taxon>
        <taxon>Hymenoptera</taxon>
        <taxon>Apocrita</taxon>
        <taxon>Ichneumonoidea</taxon>
        <taxon>Braconidae</taxon>
        <taxon>Microgastrinae</taxon>
        <taxon>Cotesia</taxon>
    </lineage>
</organism>
<reference evidence="1 2" key="1">
    <citation type="journal article" date="2021" name="J. Hered.">
        <title>A chromosome-level genome assembly of the parasitoid wasp, Cotesia glomerata (Hymenoptera: Braconidae).</title>
        <authorList>
            <person name="Pinto B.J."/>
            <person name="Weis J.J."/>
            <person name="Gamble T."/>
            <person name="Ode P.J."/>
            <person name="Paul R."/>
            <person name="Zaspel J.M."/>
        </authorList>
    </citation>
    <scope>NUCLEOTIDE SEQUENCE [LARGE SCALE GENOMIC DNA]</scope>
    <source>
        <strain evidence="1">CgM1</strain>
    </source>
</reference>
<protein>
    <submittedName>
        <fullName evidence="1">Uncharacterized protein</fullName>
    </submittedName>
</protein>
<gene>
    <name evidence="1" type="ORF">KQX54_014428</name>
</gene>
<accession>A0AAV7IUU1</accession>
<dbReference type="AlphaFoldDB" id="A0AAV7IUU1"/>